<evidence type="ECO:0000313" key="2">
    <source>
        <dbReference type="EMBL" id="CAB4589535.1"/>
    </source>
</evidence>
<gene>
    <name evidence="2" type="ORF">UFOPK1767_00866</name>
</gene>
<organism evidence="2">
    <name type="scientific">freshwater metagenome</name>
    <dbReference type="NCBI Taxonomy" id="449393"/>
    <lineage>
        <taxon>unclassified sequences</taxon>
        <taxon>metagenomes</taxon>
        <taxon>ecological metagenomes</taxon>
    </lineage>
</organism>
<proteinExistence type="predicted"/>
<protein>
    <submittedName>
        <fullName evidence="2">Unannotated protein</fullName>
    </submittedName>
</protein>
<dbReference type="EMBL" id="CAEZTZ010000125">
    <property type="protein sequence ID" value="CAB4589535.1"/>
    <property type="molecule type" value="Genomic_DNA"/>
</dbReference>
<accession>A0A6J6FR59</accession>
<reference evidence="2" key="1">
    <citation type="submission" date="2020-05" db="EMBL/GenBank/DDBJ databases">
        <authorList>
            <person name="Chiriac C."/>
            <person name="Salcher M."/>
            <person name="Ghai R."/>
            <person name="Kavagutti S V."/>
        </authorList>
    </citation>
    <scope>NUCLEOTIDE SEQUENCE</scope>
</reference>
<evidence type="ECO:0000256" key="1">
    <source>
        <dbReference type="SAM" id="MobiDB-lite"/>
    </source>
</evidence>
<dbReference type="AlphaFoldDB" id="A0A6J6FR59"/>
<feature type="region of interest" description="Disordered" evidence="1">
    <location>
        <begin position="57"/>
        <end position="82"/>
    </location>
</feature>
<name>A0A6J6FR59_9ZZZZ</name>
<sequence>MIVASQTPSVDAIAIGIPSDIPAFQLTTPARAEPMVPEIAAGNMAMRDNAFAVRSLTPNPITSRGTISRPPPTPKSPATKPIAAPDAIKTRTVAVDHSRWLLRSGNWYKTWIAATSKMVMKIHRTVMVFHVRSAHAPRGAVIVDPIAMMRPNAVWSHGTLPENKNEDAATSEVGIIATSEVTDA</sequence>